<dbReference type="InterPro" id="IPR007644">
    <property type="entry name" value="RNA_pol_bsu_protrusion"/>
</dbReference>
<evidence type="ECO:0000256" key="4">
    <source>
        <dbReference type="ARBA" id="ARBA00022695"/>
    </source>
</evidence>
<dbReference type="SUPFAM" id="SSF64484">
    <property type="entry name" value="beta and beta-prime subunits of DNA dependent RNA-polymerase"/>
    <property type="match status" value="1"/>
</dbReference>
<dbReference type="AlphaFoldDB" id="T1BFB8"/>
<reference evidence="7" key="1">
    <citation type="submission" date="2013-08" db="EMBL/GenBank/DDBJ databases">
        <authorList>
            <person name="Mendez C."/>
            <person name="Richter M."/>
            <person name="Ferrer M."/>
            <person name="Sanchez J."/>
        </authorList>
    </citation>
    <scope>NUCLEOTIDE SEQUENCE</scope>
</reference>
<accession>T1BFB8</accession>
<keyword evidence="5" id="KW-0804">Transcription</keyword>
<feature type="domain" description="RNA polymerase beta subunit protrusion" evidence="6">
    <location>
        <begin position="16"/>
        <end position="50"/>
    </location>
</feature>
<dbReference type="EC" id="2.7.7.6" evidence="1"/>
<evidence type="ECO:0000256" key="2">
    <source>
        <dbReference type="ARBA" id="ARBA00022478"/>
    </source>
</evidence>
<keyword evidence="2 7" id="KW-0240">DNA-directed RNA polymerase</keyword>
<dbReference type="InterPro" id="IPR037034">
    <property type="entry name" value="RNA_pol_Rpb2_2_sf"/>
</dbReference>
<gene>
    <name evidence="7" type="ORF">B1B_04347</name>
</gene>
<dbReference type="GO" id="GO:0000428">
    <property type="term" value="C:DNA-directed RNA polymerase complex"/>
    <property type="evidence" value="ECO:0007669"/>
    <property type="project" value="UniProtKB-KW"/>
</dbReference>
<keyword evidence="3" id="KW-0808">Transferase</keyword>
<dbReference type="GO" id="GO:0003677">
    <property type="term" value="F:DNA binding"/>
    <property type="evidence" value="ECO:0007669"/>
    <property type="project" value="InterPro"/>
</dbReference>
<name>T1BFB8_9ZZZZ</name>
<protein>
    <recommendedName>
        <fullName evidence="1">DNA-directed RNA polymerase</fullName>
        <ecNumber evidence="1">2.7.7.6</ecNumber>
    </recommendedName>
</protein>
<evidence type="ECO:0000256" key="1">
    <source>
        <dbReference type="ARBA" id="ARBA00012418"/>
    </source>
</evidence>
<organism evidence="7">
    <name type="scientific">mine drainage metagenome</name>
    <dbReference type="NCBI Taxonomy" id="410659"/>
    <lineage>
        <taxon>unclassified sequences</taxon>
        <taxon>metagenomes</taxon>
        <taxon>ecological metagenomes</taxon>
    </lineage>
</organism>
<feature type="non-terminal residue" evidence="7">
    <location>
        <position position="1"/>
    </location>
</feature>
<keyword evidence="4" id="KW-0548">Nucleotidyltransferase</keyword>
<dbReference type="Pfam" id="PF04563">
    <property type="entry name" value="RNA_pol_Rpb2_1"/>
    <property type="match status" value="1"/>
</dbReference>
<comment type="caution">
    <text evidence="7">The sequence shown here is derived from an EMBL/GenBank/DDBJ whole genome shotgun (WGS) entry which is preliminary data.</text>
</comment>
<feature type="non-terminal residue" evidence="7">
    <location>
        <position position="106"/>
    </location>
</feature>
<dbReference type="EMBL" id="AUZY01002722">
    <property type="protein sequence ID" value="EQD71631.1"/>
    <property type="molecule type" value="Genomic_DNA"/>
</dbReference>
<evidence type="ECO:0000256" key="5">
    <source>
        <dbReference type="ARBA" id="ARBA00023163"/>
    </source>
</evidence>
<reference evidence="7" key="2">
    <citation type="journal article" date="2014" name="ISME J.">
        <title>Microbial stratification in low pH oxic and suboxic macroscopic growths along an acid mine drainage.</title>
        <authorList>
            <person name="Mendez-Garcia C."/>
            <person name="Mesa V."/>
            <person name="Sprenger R.R."/>
            <person name="Richter M."/>
            <person name="Diez M.S."/>
            <person name="Solano J."/>
            <person name="Bargiela R."/>
            <person name="Golyshina O.V."/>
            <person name="Manteca A."/>
            <person name="Ramos J.L."/>
            <person name="Gallego J.R."/>
            <person name="Llorente I."/>
            <person name="Martins Dos Santos V.A."/>
            <person name="Jensen O.N."/>
            <person name="Pelaez A.I."/>
            <person name="Sanchez J."/>
            <person name="Ferrer M."/>
        </authorList>
    </citation>
    <scope>NUCLEOTIDE SEQUENCE</scope>
</reference>
<evidence type="ECO:0000259" key="6">
    <source>
        <dbReference type="Pfam" id="PF04563"/>
    </source>
</evidence>
<evidence type="ECO:0000256" key="3">
    <source>
        <dbReference type="ARBA" id="ARBA00022679"/>
    </source>
</evidence>
<dbReference type="GO" id="GO:0006351">
    <property type="term" value="P:DNA-templated transcription"/>
    <property type="evidence" value="ECO:0007669"/>
    <property type="project" value="InterPro"/>
</dbReference>
<evidence type="ECO:0000313" key="7">
    <source>
        <dbReference type="EMBL" id="EQD71631.1"/>
    </source>
</evidence>
<dbReference type="GO" id="GO:0003899">
    <property type="term" value="F:DNA-directed RNA polymerase activity"/>
    <property type="evidence" value="ECO:0007669"/>
    <property type="project" value="UniProtKB-EC"/>
</dbReference>
<dbReference type="Gene3D" id="3.90.1110.10">
    <property type="entry name" value="RNA polymerase Rpb2, domain 2"/>
    <property type="match status" value="1"/>
</dbReference>
<proteinExistence type="predicted"/>
<sequence>YKVSEDDQIWLSDDEYHAKLVEYGEDPLDPGGYAIIGGTERVMISLEDLAPNRIFAEFNERYGTPIESAKVFSQRGGYRSLTVVEKKKDGILQVSVPTASGQIPLV</sequence>